<accession>A0A1X7ULA6</accession>
<dbReference type="InParanoid" id="A0A1X7ULA6"/>
<dbReference type="GO" id="GO:1902110">
    <property type="term" value="P:positive regulation of mitochondrial membrane permeability involved in apoptotic process"/>
    <property type="evidence" value="ECO:0007669"/>
    <property type="project" value="TreeGrafter"/>
</dbReference>
<feature type="region of interest" description="Disordered" evidence="1">
    <location>
        <begin position="205"/>
        <end position="238"/>
    </location>
</feature>
<dbReference type="InterPro" id="IPR051291">
    <property type="entry name" value="CIMAP"/>
</dbReference>
<evidence type="ECO:0000313" key="3">
    <source>
        <dbReference type="Proteomes" id="UP000007879"/>
    </source>
</evidence>
<protein>
    <recommendedName>
        <fullName evidence="4">O(6)-methylguanine-induced apoptosis 2</fullName>
    </recommendedName>
</protein>
<name>A0A1X7ULA6_AMPQE</name>
<dbReference type="AlphaFoldDB" id="A0A1X7ULA6"/>
<evidence type="ECO:0000313" key="2">
    <source>
        <dbReference type="EnsemblMetazoa" id="Aqu2.1.28451_001"/>
    </source>
</evidence>
<evidence type="ECO:0000256" key="1">
    <source>
        <dbReference type="SAM" id="MobiDB-lite"/>
    </source>
</evidence>
<dbReference type="EnsemblMetazoa" id="Aqu2.1.28451_001">
    <property type="protein sequence ID" value="Aqu2.1.28451_001"/>
    <property type="gene ID" value="Aqu2.1.28451"/>
</dbReference>
<dbReference type="KEGG" id="aqu:105313214"/>
<dbReference type="InterPro" id="IPR010736">
    <property type="entry name" value="SHIPPO-rpt"/>
</dbReference>
<reference evidence="3" key="1">
    <citation type="journal article" date="2010" name="Nature">
        <title>The Amphimedon queenslandica genome and the evolution of animal complexity.</title>
        <authorList>
            <person name="Srivastava M."/>
            <person name="Simakov O."/>
            <person name="Chapman J."/>
            <person name="Fahey B."/>
            <person name="Gauthier M.E."/>
            <person name="Mitros T."/>
            <person name="Richards G.S."/>
            <person name="Conaco C."/>
            <person name="Dacre M."/>
            <person name="Hellsten U."/>
            <person name="Larroux C."/>
            <person name="Putnam N.H."/>
            <person name="Stanke M."/>
            <person name="Adamska M."/>
            <person name="Darling A."/>
            <person name="Degnan S.M."/>
            <person name="Oakley T.H."/>
            <person name="Plachetzki D.C."/>
            <person name="Zhai Y."/>
            <person name="Adamski M."/>
            <person name="Calcino A."/>
            <person name="Cummins S.F."/>
            <person name="Goodstein D.M."/>
            <person name="Harris C."/>
            <person name="Jackson D.J."/>
            <person name="Leys S.P."/>
            <person name="Shu S."/>
            <person name="Woodcroft B.J."/>
            <person name="Vervoort M."/>
            <person name="Kosik K.S."/>
            <person name="Manning G."/>
            <person name="Degnan B.M."/>
            <person name="Rokhsar D.S."/>
        </authorList>
    </citation>
    <scope>NUCLEOTIDE SEQUENCE [LARGE SCALE GENOMIC DNA]</scope>
</reference>
<dbReference type="EnsemblMetazoa" id="XM_019998055.1">
    <property type="protein sequence ID" value="XP_019853614.1"/>
    <property type="gene ID" value="LOC105313214"/>
</dbReference>
<keyword evidence="3" id="KW-1185">Reference proteome</keyword>
<dbReference type="eggNOG" id="ENOG502R2KG">
    <property type="taxonomic scope" value="Eukaryota"/>
</dbReference>
<sequence length="367" mass="40272">MSFVGGESRGESLVASRQLSLSLLSSSGIIPRKRKKKIYKATHQRSSPATTASIPSKYRTYFTPCNERKGFNCQSTRFTPETDDHPGPGHYPFFQSSMTVQEESLSKRGTGGFASRAKRFSKTRSLDSSMVLGPGAYNPIIPSRRVDFNRTEASRTFHTSVLTEDPLTPRPVANTGPGPNTYHVSDTPTKTSKLITGEAVFKSKTERGDWKKKSTNPGPGDYSPYERAAATSGRKTANFQSKTKRDLLSLTGTGIDNPGPGHYFKTTSTKTKYNLIPYHKQKHYLCISAPAIPLPPLPPLPGPGHYEVAPSGSSEDSTQLVGGAVFKSNSSRWKGEDPLVHQPGPGDYDPKAIGKQSFLYNWTHKWI</sequence>
<reference evidence="2" key="2">
    <citation type="submission" date="2017-05" db="UniProtKB">
        <authorList>
            <consortium name="EnsemblMetazoa"/>
        </authorList>
    </citation>
    <scope>IDENTIFICATION</scope>
</reference>
<dbReference type="PANTHER" id="PTHR21580">
    <property type="entry name" value="SHIPPO-1-RELATED"/>
    <property type="match status" value="1"/>
</dbReference>
<feature type="region of interest" description="Disordered" evidence="1">
    <location>
        <begin position="164"/>
        <end position="189"/>
    </location>
</feature>
<dbReference type="Proteomes" id="UP000007879">
    <property type="component" value="Unassembled WGS sequence"/>
</dbReference>
<dbReference type="OMA" id="GQYENPI"/>
<evidence type="ECO:0008006" key="4">
    <source>
        <dbReference type="Google" id="ProtNLM"/>
    </source>
</evidence>
<dbReference type="OrthoDB" id="186871at2759"/>
<dbReference type="PANTHER" id="PTHR21580:SF21">
    <property type="entry name" value="O(6)-METHYLGUANINE-INDUCED APOPTOSIS 2"/>
    <property type="match status" value="1"/>
</dbReference>
<proteinExistence type="predicted"/>
<gene>
    <name evidence="2" type="primary">105313214</name>
</gene>
<dbReference type="Pfam" id="PF07004">
    <property type="entry name" value="SHIPPO-rpt"/>
    <property type="match status" value="4"/>
</dbReference>
<organism evidence="2">
    <name type="scientific">Amphimedon queenslandica</name>
    <name type="common">Sponge</name>
    <dbReference type="NCBI Taxonomy" id="400682"/>
    <lineage>
        <taxon>Eukaryota</taxon>
        <taxon>Metazoa</taxon>
        <taxon>Porifera</taxon>
        <taxon>Demospongiae</taxon>
        <taxon>Heteroscleromorpha</taxon>
        <taxon>Haplosclerida</taxon>
        <taxon>Niphatidae</taxon>
        <taxon>Amphimedon</taxon>
    </lineage>
</organism>
<dbReference type="GO" id="GO:0005739">
    <property type="term" value="C:mitochondrion"/>
    <property type="evidence" value="ECO:0007669"/>
    <property type="project" value="GOC"/>
</dbReference>